<dbReference type="GO" id="GO:0030983">
    <property type="term" value="F:mismatched DNA binding"/>
    <property type="evidence" value="ECO:0007669"/>
    <property type="project" value="InterPro"/>
</dbReference>
<dbReference type="SMART" id="SM00853">
    <property type="entry name" value="MutL_C"/>
    <property type="match status" value="1"/>
</dbReference>
<dbReference type="AlphaFoldDB" id="A0A252F735"/>
<dbReference type="InterPro" id="IPR042120">
    <property type="entry name" value="MutL_C_dimsub"/>
</dbReference>
<dbReference type="InterPro" id="IPR014790">
    <property type="entry name" value="MutL_C"/>
</dbReference>
<dbReference type="GO" id="GO:0006298">
    <property type="term" value="P:mismatch repair"/>
    <property type="evidence" value="ECO:0007669"/>
    <property type="project" value="UniProtKB-UniRule"/>
</dbReference>
<comment type="function">
    <text evidence="4">This protein is involved in the repair of mismatches in DNA. It is required for dam-dependent methyl-directed DNA mismatch repair. May act as a 'molecular matchmaker', a protein that promotes the formation of a stable complex between two or more DNA-binding proteins in an ATP-dependent manner without itself being part of a final effector complex.</text>
</comment>
<evidence type="ECO:0000259" key="7">
    <source>
        <dbReference type="SMART" id="SM01340"/>
    </source>
</evidence>
<evidence type="ECO:0000256" key="3">
    <source>
        <dbReference type="ARBA" id="ARBA00023204"/>
    </source>
</evidence>
<reference evidence="8 9" key="1">
    <citation type="submission" date="2017-05" db="EMBL/GenBank/DDBJ databases">
        <title>Butyricicoccus porcorum sp. nov. a butyrate-producing bacterium from the swine intestinal tract.</title>
        <authorList>
            <person name="Trachsel J."/>
            <person name="Humphrey S."/>
            <person name="Allen H.K."/>
        </authorList>
    </citation>
    <scope>NUCLEOTIDE SEQUENCE [LARGE SCALE GENOMIC DNA]</scope>
    <source>
        <strain evidence="8">BB10</strain>
    </source>
</reference>
<dbReference type="InterPro" id="IPR002099">
    <property type="entry name" value="MutL/Mlh/PMS"/>
</dbReference>
<dbReference type="GO" id="GO:0032300">
    <property type="term" value="C:mismatch repair complex"/>
    <property type="evidence" value="ECO:0007669"/>
    <property type="project" value="InterPro"/>
</dbReference>
<dbReference type="PANTHER" id="PTHR10073:SF12">
    <property type="entry name" value="DNA MISMATCH REPAIR PROTEIN MLH1"/>
    <property type="match status" value="1"/>
</dbReference>
<evidence type="ECO:0000259" key="6">
    <source>
        <dbReference type="SMART" id="SM00853"/>
    </source>
</evidence>
<dbReference type="Gene3D" id="3.30.565.10">
    <property type="entry name" value="Histidine kinase-like ATPase, C-terminal domain"/>
    <property type="match status" value="1"/>
</dbReference>
<dbReference type="InterPro" id="IPR020667">
    <property type="entry name" value="DNA_mismatch_repair_MutL"/>
</dbReference>
<proteinExistence type="inferred from homology"/>
<dbReference type="PROSITE" id="PS00058">
    <property type="entry name" value="DNA_MISMATCH_REPAIR_1"/>
    <property type="match status" value="1"/>
</dbReference>
<dbReference type="SUPFAM" id="SSF54211">
    <property type="entry name" value="Ribosomal protein S5 domain 2-like"/>
    <property type="match status" value="1"/>
</dbReference>
<keyword evidence="2 4" id="KW-0227">DNA damage</keyword>
<evidence type="ECO:0000313" key="8">
    <source>
        <dbReference type="EMBL" id="OUM21579.1"/>
    </source>
</evidence>
<keyword evidence="9" id="KW-1185">Reference proteome</keyword>
<dbReference type="SMART" id="SM01340">
    <property type="entry name" value="DNA_mis_repair"/>
    <property type="match status" value="1"/>
</dbReference>
<dbReference type="CDD" id="cd00782">
    <property type="entry name" value="MutL_Trans"/>
    <property type="match status" value="1"/>
</dbReference>
<dbReference type="InterPro" id="IPR042121">
    <property type="entry name" value="MutL_C_regsub"/>
</dbReference>
<keyword evidence="3 4" id="KW-0234">DNA repair</keyword>
<comment type="caution">
    <text evidence="8">The sequence shown here is derived from an EMBL/GenBank/DDBJ whole genome shotgun (WGS) entry which is preliminary data.</text>
</comment>
<dbReference type="InterPro" id="IPR038973">
    <property type="entry name" value="MutL/Mlh/Pms-like"/>
</dbReference>
<evidence type="ECO:0000256" key="1">
    <source>
        <dbReference type="ARBA" id="ARBA00006082"/>
    </source>
</evidence>
<dbReference type="InterPro" id="IPR036890">
    <property type="entry name" value="HATPase_C_sf"/>
</dbReference>
<organism evidence="8 9">
    <name type="scientific">Butyricicoccus porcorum</name>
    <dbReference type="NCBI Taxonomy" id="1945634"/>
    <lineage>
        <taxon>Bacteria</taxon>
        <taxon>Bacillati</taxon>
        <taxon>Bacillota</taxon>
        <taxon>Clostridia</taxon>
        <taxon>Eubacteriales</taxon>
        <taxon>Butyricicoccaceae</taxon>
        <taxon>Butyricicoccus</taxon>
    </lineage>
</organism>
<name>A0A252F735_9FIRM</name>
<dbReference type="Pfam" id="PF08676">
    <property type="entry name" value="MutL_C"/>
    <property type="match status" value="1"/>
</dbReference>
<dbReference type="SUPFAM" id="SSF55874">
    <property type="entry name" value="ATPase domain of HSP90 chaperone/DNA topoisomerase II/histidine kinase"/>
    <property type="match status" value="1"/>
</dbReference>
<dbReference type="GO" id="GO:0005524">
    <property type="term" value="F:ATP binding"/>
    <property type="evidence" value="ECO:0007669"/>
    <property type="project" value="InterPro"/>
</dbReference>
<dbReference type="CDD" id="cd16926">
    <property type="entry name" value="HATPase_MutL-MLH-PMS-like"/>
    <property type="match status" value="1"/>
</dbReference>
<evidence type="ECO:0000256" key="4">
    <source>
        <dbReference type="HAMAP-Rule" id="MF_00149"/>
    </source>
</evidence>
<feature type="domain" description="MutL C-terminal dimerisation" evidence="6">
    <location>
        <begin position="494"/>
        <end position="632"/>
    </location>
</feature>
<dbReference type="InterPro" id="IPR013507">
    <property type="entry name" value="DNA_mismatch_S5_2-like"/>
</dbReference>
<dbReference type="OrthoDB" id="9763467at2"/>
<feature type="domain" description="DNA mismatch repair protein S5" evidence="7">
    <location>
        <begin position="217"/>
        <end position="336"/>
    </location>
</feature>
<dbReference type="Gene3D" id="3.30.230.10">
    <property type="match status" value="1"/>
</dbReference>
<dbReference type="InterPro" id="IPR014762">
    <property type="entry name" value="DNA_mismatch_repair_CS"/>
</dbReference>
<dbReference type="InterPro" id="IPR020568">
    <property type="entry name" value="Ribosomal_Su5_D2-typ_SF"/>
</dbReference>
<accession>A0A252F735</accession>
<dbReference type="PANTHER" id="PTHR10073">
    <property type="entry name" value="DNA MISMATCH REPAIR PROTEIN MLH, PMS, MUTL"/>
    <property type="match status" value="1"/>
</dbReference>
<dbReference type="NCBIfam" id="TIGR00585">
    <property type="entry name" value="mutl"/>
    <property type="match status" value="1"/>
</dbReference>
<dbReference type="Gene3D" id="3.30.1540.20">
    <property type="entry name" value="MutL, C-terminal domain, dimerisation subdomain"/>
    <property type="match status" value="1"/>
</dbReference>
<feature type="region of interest" description="Disordered" evidence="5">
    <location>
        <begin position="466"/>
        <end position="485"/>
    </location>
</feature>
<dbReference type="Pfam" id="PF01119">
    <property type="entry name" value="DNA_mis_repair"/>
    <property type="match status" value="1"/>
</dbReference>
<evidence type="ECO:0000313" key="9">
    <source>
        <dbReference type="Proteomes" id="UP000194903"/>
    </source>
</evidence>
<gene>
    <name evidence="4" type="primary">mutL</name>
    <name evidence="8" type="ORF">CBW42_03170</name>
</gene>
<dbReference type="SUPFAM" id="SSF118116">
    <property type="entry name" value="DNA mismatch repair protein MutL"/>
    <property type="match status" value="1"/>
</dbReference>
<dbReference type="InterPro" id="IPR014721">
    <property type="entry name" value="Ribsml_uS5_D2-typ_fold_subgr"/>
</dbReference>
<dbReference type="EMBL" id="NHOC01000002">
    <property type="protein sequence ID" value="OUM21579.1"/>
    <property type="molecule type" value="Genomic_DNA"/>
</dbReference>
<dbReference type="HAMAP" id="MF_00149">
    <property type="entry name" value="DNA_mis_repair"/>
    <property type="match status" value="1"/>
</dbReference>
<dbReference type="Gene3D" id="3.30.1370.100">
    <property type="entry name" value="MutL, C-terminal domain, regulatory subdomain"/>
    <property type="match status" value="1"/>
</dbReference>
<evidence type="ECO:0000256" key="2">
    <source>
        <dbReference type="ARBA" id="ARBA00022763"/>
    </source>
</evidence>
<dbReference type="InterPro" id="IPR037198">
    <property type="entry name" value="MutL_C_sf"/>
</dbReference>
<dbReference type="GO" id="GO:0140664">
    <property type="term" value="F:ATP-dependent DNA damage sensor activity"/>
    <property type="evidence" value="ECO:0007669"/>
    <property type="project" value="InterPro"/>
</dbReference>
<protein>
    <recommendedName>
        <fullName evidence="4">DNA mismatch repair protein MutL</fullName>
    </recommendedName>
</protein>
<evidence type="ECO:0000256" key="5">
    <source>
        <dbReference type="SAM" id="MobiDB-lite"/>
    </source>
</evidence>
<sequence length="677" mass="74280">MTERRQRRMAVIHELDSHMADLIAAGEVVERPSSVCKELVENAIDAGATQITVELEHGGISYLRICDNGCGMSPEDAPVAFRRHATSKIRTREDLAAIGTLGFRGEALAAICAVSRVDLFTKQIGCVEGTHLSLEGGKITANEPAGCPEGTTFVIRDLFYNTPARMKFLKKDFTEAGYVLSVVEHAAESHPEIMFRCIRDGKDVFHSPGGGSLKNAVFSVFGKELSKNLIEMPEHELNGVKVWGYISKPHAPRANRTYQHFFVNGRFVKSKLIQAAMEEAYRNSMITGKYPYGCVCVQLPLSQVDVNVHPAKTEVKFAQEKQVFSAVYAACKNALAGDDNVPEIQAKPVRPAAAVPQEKAEQTVLSVPKTEVHEPAAPAVSAAPKAVSGGTMHHPPAYRATERPAPRSSGFLPFVDVDDRDEQALRMPHETKKPAKIDLFAPEMPKAQQPVQTEPVFAVPEAEAEKAVQSMPERTEPKQEEAEPLVPDLPSARVIGSCFETYILAEDADGLILIDKHAAHERMLFNQLREKADIPTQMLLAPVVVDLSGEEYAAVLDGMEQIQMLGFVMESFGQHSVAVREAPAYLDAGDIPVTVSEMAQKLMDRRTPVPDRLDDLIHTVSCKAAIKAGSKTSIQEMQSLCDRVLSDPAVTCCPHGRPVTVRLTKYELDKMFKRVNQ</sequence>
<comment type="similarity">
    <text evidence="1 4">Belongs to the DNA mismatch repair MutL/HexB family.</text>
</comment>
<dbReference type="Proteomes" id="UP000194903">
    <property type="component" value="Unassembled WGS sequence"/>
</dbReference>
<dbReference type="GO" id="GO:0016887">
    <property type="term" value="F:ATP hydrolysis activity"/>
    <property type="evidence" value="ECO:0007669"/>
    <property type="project" value="InterPro"/>
</dbReference>
<dbReference type="FunFam" id="3.30.565.10:FF:000003">
    <property type="entry name" value="DNA mismatch repair endonuclease MutL"/>
    <property type="match status" value="1"/>
</dbReference>
<dbReference type="Pfam" id="PF13589">
    <property type="entry name" value="HATPase_c_3"/>
    <property type="match status" value="1"/>
</dbReference>